<dbReference type="NCBIfam" id="NF001305">
    <property type="entry name" value="PRK00249.1-5"/>
    <property type="match status" value="1"/>
</dbReference>
<dbReference type="AlphaFoldDB" id="A0AA52EGJ8"/>
<dbReference type="PANTHER" id="PTHR34933">
    <property type="entry name" value="FLAGELLAR L-RING PROTEIN"/>
    <property type="match status" value="1"/>
</dbReference>
<comment type="function">
    <text evidence="1 7">Assembles around the rod to form the L-ring and probably protects the motor/basal body from shearing forces during rotation.</text>
</comment>
<feature type="chain" id="PRO_5041469621" description="Flagellar L-ring protein" evidence="8">
    <location>
        <begin position="23"/>
        <end position="265"/>
    </location>
</feature>
<dbReference type="Proteomes" id="UP001268683">
    <property type="component" value="Chromosome"/>
</dbReference>
<evidence type="ECO:0000256" key="2">
    <source>
        <dbReference type="ARBA" id="ARBA00006929"/>
    </source>
</evidence>
<comment type="similarity">
    <text evidence="2 7">Belongs to the FlgH family.</text>
</comment>
<gene>
    <name evidence="7 9" type="primary">flgH</name>
    <name evidence="9" type="ORF">QGN29_08900</name>
</gene>
<feature type="signal peptide" evidence="8">
    <location>
        <begin position="1"/>
        <end position="22"/>
    </location>
</feature>
<keyword evidence="9" id="KW-0966">Cell projection</keyword>
<comment type="subcellular location">
    <subcellularLocation>
        <location evidence="7">Cell outer membrane</location>
        <topology evidence="7">Lipid-anchor</topology>
    </subcellularLocation>
    <subcellularLocation>
        <location evidence="7">Bacterial flagellum basal body</location>
    </subcellularLocation>
</comment>
<dbReference type="EMBL" id="CP123872">
    <property type="protein sequence ID" value="WND01676.1"/>
    <property type="molecule type" value="Genomic_DNA"/>
</dbReference>
<keyword evidence="9" id="KW-0282">Flagellum</keyword>
<dbReference type="GO" id="GO:0009427">
    <property type="term" value="C:bacterial-type flagellum basal body, distal rod, L ring"/>
    <property type="evidence" value="ECO:0007669"/>
    <property type="project" value="InterPro"/>
</dbReference>
<comment type="subunit">
    <text evidence="7">The basal body constitutes a major portion of the flagellar organelle and consists of four rings (L,P,S, and M) mounted on a central rod.</text>
</comment>
<evidence type="ECO:0000256" key="4">
    <source>
        <dbReference type="ARBA" id="ARBA00023136"/>
    </source>
</evidence>
<accession>A0AA52EGJ8</accession>
<dbReference type="RefSeq" id="WP_310797505.1">
    <property type="nucleotide sequence ID" value="NZ_CP123872.1"/>
</dbReference>
<keyword evidence="4 7" id="KW-0472">Membrane</keyword>
<evidence type="ECO:0000313" key="9">
    <source>
        <dbReference type="EMBL" id="WND01676.1"/>
    </source>
</evidence>
<keyword evidence="3 7" id="KW-0732">Signal</keyword>
<dbReference type="PROSITE" id="PS51257">
    <property type="entry name" value="PROKAR_LIPOPROTEIN"/>
    <property type="match status" value="1"/>
</dbReference>
<keyword evidence="7" id="KW-0449">Lipoprotein</keyword>
<proteinExistence type="inferred from homology"/>
<dbReference type="Pfam" id="PF02107">
    <property type="entry name" value="FlgH"/>
    <property type="match status" value="1"/>
</dbReference>
<dbReference type="HAMAP" id="MF_00415">
    <property type="entry name" value="FlgH"/>
    <property type="match status" value="1"/>
</dbReference>
<sequence>MKRSIVKKVVLCSAILALSACGAVDRLSNIGTAPAMTPIKDVKAPATEPSLAMSKADVSPQKQVRGTSLWRAGARGFFKDQRARRVGDILTVNVSINDSAQIGNSSTTSRSGSESAGLPNFFGLEKAIPYLYTKTGDANISPVNSAVRGAFDSSSLVGGSSSSGYTGNGSVNRSESINLSVAATVTDILPNGNLVIQARQETVVNFERRDLILTGIIRPEDISSSNTILHAQIAQARLFYGGKGKLSDVQQPRYGQQVFDVLFPF</sequence>
<dbReference type="GO" id="GO:0009279">
    <property type="term" value="C:cell outer membrane"/>
    <property type="evidence" value="ECO:0007669"/>
    <property type="project" value="UniProtKB-SubCell"/>
</dbReference>
<keyword evidence="10" id="KW-1185">Reference proteome</keyword>
<evidence type="ECO:0000256" key="8">
    <source>
        <dbReference type="SAM" id="SignalP"/>
    </source>
</evidence>
<keyword evidence="9" id="KW-0969">Cilium</keyword>
<evidence type="ECO:0000256" key="6">
    <source>
        <dbReference type="ARBA" id="ARBA00023237"/>
    </source>
</evidence>
<evidence type="ECO:0000256" key="5">
    <source>
        <dbReference type="ARBA" id="ARBA00023143"/>
    </source>
</evidence>
<dbReference type="InterPro" id="IPR000527">
    <property type="entry name" value="Flag_Lring"/>
</dbReference>
<evidence type="ECO:0000313" key="10">
    <source>
        <dbReference type="Proteomes" id="UP001268683"/>
    </source>
</evidence>
<keyword evidence="5 7" id="KW-0975">Bacterial flagellum</keyword>
<evidence type="ECO:0000256" key="1">
    <source>
        <dbReference type="ARBA" id="ARBA00002591"/>
    </source>
</evidence>
<dbReference type="KEGG" id="tmk:QGN29_08900"/>
<reference evidence="9" key="1">
    <citation type="submission" date="2023-04" db="EMBL/GenBank/DDBJ databases">
        <title>Complete genome sequence of Temperatibacter marinus.</title>
        <authorList>
            <person name="Rong J.-C."/>
            <person name="Yi M.-L."/>
            <person name="Zhao Q."/>
        </authorList>
    </citation>
    <scope>NUCLEOTIDE SEQUENCE</scope>
    <source>
        <strain evidence="9">NBRC 110045</strain>
    </source>
</reference>
<evidence type="ECO:0000256" key="7">
    <source>
        <dbReference type="HAMAP-Rule" id="MF_00415"/>
    </source>
</evidence>
<dbReference type="GO" id="GO:0071973">
    <property type="term" value="P:bacterial-type flagellum-dependent cell motility"/>
    <property type="evidence" value="ECO:0007669"/>
    <property type="project" value="InterPro"/>
</dbReference>
<organism evidence="9 10">
    <name type="scientific">Temperatibacter marinus</name>
    <dbReference type="NCBI Taxonomy" id="1456591"/>
    <lineage>
        <taxon>Bacteria</taxon>
        <taxon>Pseudomonadati</taxon>
        <taxon>Pseudomonadota</taxon>
        <taxon>Alphaproteobacteria</taxon>
        <taxon>Kordiimonadales</taxon>
        <taxon>Temperatibacteraceae</taxon>
        <taxon>Temperatibacter</taxon>
    </lineage>
</organism>
<dbReference type="GO" id="GO:0003774">
    <property type="term" value="F:cytoskeletal motor activity"/>
    <property type="evidence" value="ECO:0007669"/>
    <property type="project" value="InterPro"/>
</dbReference>
<dbReference type="PANTHER" id="PTHR34933:SF1">
    <property type="entry name" value="FLAGELLAR L-RING PROTEIN"/>
    <property type="match status" value="1"/>
</dbReference>
<name>A0AA52EGJ8_9PROT</name>
<keyword evidence="6 7" id="KW-0998">Cell outer membrane</keyword>
<protein>
    <recommendedName>
        <fullName evidence="7">Flagellar L-ring protein</fullName>
    </recommendedName>
    <alternativeName>
        <fullName evidence="7">Basal body L-ring protein</fullName>
    </alternativeName>
</protein>
<evidence type="ECO:0000256" key="3">
    <source>
        <dbReference type="ARBA" id="ARBA00022729"/>
    </source>
</evidence>